<feature type="compositionally biased region" description="Basic and acidic residues" evidence="12">
    <location>
        <begin position="309"/>
        <end position="328"/>
    </location>
</feature>
<gene>
    <name evidence="14" type="ORF">SEMRO_1109_G242250.1</name>
</gene>
<feature type="transmembrane region" description="Helical" evidence="13">
    <location>
        <begin position="418"/>
        <end position="436"/>
    </location>
</feature>
<keyword evidence="7 13" id="KW-1133">Transmembrane helix</keyword>
<keyword evidence="4" id="KW-0813">Transport</keyword>
<evidence type="ECO:0000256" key="6">
    <source>
        <dbReference type="ARBA" id="ARBA00022692"/>
    </source>
</evidence>
<feature type="transmembrane region" description="Helical" evidence="13">
    <location>
        <begin position="377"/>
        <end position="398"/>
    </location>
</feature>
<keyword evidence="6 13" id="KW-0812">Transmembrane</keyword>
<dbReference type="InterPro" id="IPR036259">
    <property type="entry name" value="MFS_trans_sf"/>
</dbReference>
<dbReference type="InterPro" id="IPR008509">
    <property type="entry name" value="MOT2/MFSD5"/>
</dbReference>
<dbReference type="EMBL" id="CAICTM010001107">
    <property type="protein sequence ID" value="CAB9520511.1"/>
    <property type="molecule type" value="Genomic_DNA"/>
</dbReference>
<dbReference type="SUPFAM" id="SSF103473">
    <property type="entry name" value="MFS general substrate transporter"/>
    <property type="match status" value="1"/>
</dbReference>
<comment type="subcellular location">
    <subcellularLocation>
        <location evidence="2">Cell membrane</location>
        <topology evidence="2">Multi-pass membrane protein</topology>
    </subcellularLocation>
</comment>
<dbReference type="PANTHER" id="PTHR23516:SF1">
    <property type="entry name" value="MOLYBDATE-ANION TRANSPORTER"/>
    <property type="match status" value="1"/>
</dbReference>
<feature type="transmembrane region" description="Helical" evidence="13">
    <location>
        <begin position="123"/>
        <end position="142"/>
    </location>
</feature>
<name>A0A9N8HNR8_9STRA</name>
<organism evidence="14 15">
    <name type="scientific">Seminavis robusta</name>
    <dbReference type="NCBI Taxonomy" id="568900"/>
    <lineage>
        <taxon>Eukaryota</taxon>
        <taxon>Sar</taxon>
        <taxon>Stramenopiles</taxon>
        <taxon>Ochrophyta</taxon>
        <taxon>Bacillariophyta</taxon>
        <taxon>Bacillariophyceae</taxon>
        <taxon>Bacillariophycidae</taxon>
        <taxon>Naviculales</taxon>
        <taxon>Naviculaceae</taxon>
        <taxon>Seminavis</taxon>
    </lineage>
</organism>
<feature type="transmembrane region" description="Helical" evidence="13">
    <location>
        <begin position="548"/>
        <end position="571"/>
    </location>
</feature>
<dbReference type="OrthoDB" id="263957at2759"/>
<proteinExistence type="predicted"/>
<evidence type="ECO:0000256" key="9">
    <source>
        <dbReference type="ARBA" id="ARBA00023136"/>
    </source>
</evidence>
<evidence type="ECO:0000256" key="3">
    <source>
        <dbReference type="ARBA" id="ARBA00021242"/>
    </source>
</evidence>
<feature type="transmembrane region" description="Helical" evidence="13">
    <location>
        <begin position="72"/>
        <end position="90"/>
    </location>
</feature>
<keyword evidence="8" id="KW-0406">Ion transport</keyword>
<feature type="transmembrane region" description="Helical" evidence="13">
    <location>
        <begin position="162"/>
        <end position="182"/>
    </location>
</feature>
<dbReference type="Gene3D" id="1.20.1250.20">
    <property type="entry name" value="MFS general substrate transporter like domains"/>
    <property type="match status" value="1"/>
</dbReference>
<feature type="transmembrane region" description="Helical" evidence="13">
    <location>
        <begin position="194"/>
        <end position="215"/>
    </location>
</feature>
<evidence type="ECO:0000256" key="8">
    <source>
        <dbReference type="ARBA" id="ARBA00023065"/>
    </source>
</evidence>
<evidence type="ECO:0000256" key="7">
    <source>
        <dbReference type="ARBA" id="ARBA00022989"/>
    </source>
</evidence>
<dbReference type="Pfam" id="PF07690">
    <property type="entry name" value="MFS_1"/>
    <property type="match status" value="1"/>
</dbReference>
<feature type="transmembrane region" description="Helical" evidence="13">
    <location>
        <begin position="283"/>
        <end position="300"/>
    </location>
</feature>
<evidence type="ECO:0000256" key="10">
    <source>
        <dbReference type="ARBA" id="ARBA00030646"/>
    </source>
</evidence>
<dbReference type="PANTHER" id="PTHR23516">
    <property type="entry name" value="SAM (S-ADENOSYL METHIONINE) TRANSPORTER"/>
    <property type="match status" value="1"/>
</dbReference>
<dbReference type="AlphaFoldDB" id="A0A9N8HNR8"/>
<keyword evidence="9 13" id="KW-0472">Membrane</keyword>
<comment type="caution">
    <text evidence="14">The sequence shown here is derived from an EMBL/GenBank/DDBJ whole genome shotgun (WGS) entry which is preliminary data.</text>
</comment>
<sequence>MMDFAAATSTGTPAWLLGVKNLLLPGWMPLSFPTSSSMARISSEEGESETFFTLPTWIVVQIAKLQEDPATLFHTLLVSLVSVTVLARLLQYNPGTTRNTTSNNDDDDQCTSKKPPSMCATQWKFLSVFWCLRTSFWMSGPYFYAAYASKVLSNGQPVTPQLISYISLVGYASIALLGPLLGKLVDQYGRKLGTLVACLLYGVGCLSTTTNHLWMLFAGRALGGLGTSLLSAAPEAWLVSTLQGQIKETFTIAYAYDPVVAIAAGQLAGWAANKTGPTGPFQLSPFFLLTGGLLAAFLWSENKAGSASSKKDNNNNKEEEPNNIRRPEESEDDVTESSSDDTASDEGKDEEEKKKKKKSSPSSIGDALHVVLNDKKIAYLGGVQAFFEGAMYIFVLQWPPMFNKAIQLAYGADAVTPYGTAFSCFMASCMAGSTLFGMLSRRNKQANNIQFERQTIVLLAVATVSLLLATWTVSDYNNSPPQEQLPKLIFAFFTFEACVGMYFPSIGTLRSTYLPDTHRSVLMTLFGVPLNAIVVTVFLLVPKLGAQGAMLVAAVCLGLATACMTGLYIAVMQKKQSVRNKFRQMVRKVQVIKDISGRLRSALRRRRNSAHLVREIVQENRDQYSTLGGPQFF</sequence>
<comment type="function">
    <text evidence="1">Mediates high-affinity intracellular uptake of the rare oligo-element molybdenum.</text>
</comment>
<dbReference type="Proteomes" id="UP001153069">
    <property type="component" value="Unassembled WGS sequence"/>
</dbReference>
<feature type="compositionally biased region" description="Acidic residues" evidence="12">
    <location>
        <begin position="329"/>
        <end position="349"/>
    </location>
</feature>
<reference evidence="14" key="1">
    <citation type="submission" date="2020-06" db="EMBL/GenBank/DDBJ databases">
        <authorList>
            <consortium name="Plant Systems Biology data submission"/>
        </authorList>
    </citation>
    <scope>NUCLEOTIDE SEQUENCE</scope>
    <source>
        <strain evidence="14">D6</strain>
    </source>
</reference>
<dbReference type="GO" id="GO:0015098">
    <property type="term" value="F:molybdate ion transmembrane transporter activity"/>
    <property type="evidence" value="ECO:0007669"/>
    <property type="project" value="InterPro"/>
</dbReference>
<feature type="transmembrane region" description="Helical" evidence="13">
    <location>
        <begin position="521"/>
        <end position="542"/>
    </location>
</feature>
<evidence type="ECO:0000256" key="2">
    <source>
        <dbReference type="ARBA" id="ARBA00004651"/>
    </source>
</evidence>
<dbReference type="GO" id="GO:0005886">
    <property type="term" value="C:plasma membrane"/>
    <property type="evidence" value="ECO:0007669"/>
    <property type="project" value="UniProtKB-SubCell"/>
</dbReference>
<evidence type="ECO:0000313" key="14">
    <source>
        <dbReference type="EMBL" id="CAB9520511.1"/>
    </source>
</evidence>
<feature type="transmembrane region" description="Helical" evidence="13">
    <location>
        <begin position="488"/>
        <end position="509"/>
    </location>
</feature>
<dbReference type="InterPro" id="IPR011701">
    <property type="entry name" value="MFS"/>
</dbReference>
<feature type="transmembrane region" description="Helical" evidence="13">
    <location>
        <begin position="456"/>
        <end position="473"/>
    </location>
</feature>
<evidence type="ECO:0000256" key="1">
    <source>
        <dbReference type="ARBA" id="ARBA00003019"/>
    </source>
</evidence>
<evidence type="ECO:0000256" key="13">
    <source>
        <dbReference type="SAM" id="Phobius"/>
    </source>
</evidence>
<protein>
    <recommendedName>
        <fullName evidence="3">Molybdate-anion transporter</fullName>
    </recommendedName>
    <alternativeName>
        <fullName evidence="10">Major facilitator superfamily domain-containing protein 5</fullName>
    </alternativeName>
    <alternativeName>
        <fullName evidence="11">Molybdate transporter 2 homolog</fullName>
    </alternativeName>
</protein>
<keyword evidence="15" id="KW-1185">Reference proteome</keyword>
<evidence type="ECO:0000313" key="15">
    <source>
        <dbReference type="Proteomes" id="UP001153069"/>
    </source>
</evidence>
<evidence type="ECO:0000256" key="12">
    <source>
        <dbReference type="SAM" id="MobiDB-lite"/>
    </source>
</evidence>
<accession>A0A9N8HNR8</accession>
<feature type="region of interest" description="Disordered" evidence="12">
    <location>
        <begin position="305"/>
        <end position="363"/>
    </location>
</feature>
<evidence type="ECO:0000256" key="4">
    <source>
        <dbReference type="ARBA" id="ARBA00022448"/>
    </source>
</evidence>
<evidence type="ECO:0000256" key="5">
    <source>
        <dbReference type="ARBA" id="ARBA00022475"/>
    </source>
</evidence>
<feature type="region of interest" description="Disordered" evidence="12">
    <location>
        <begin position="97"/>
        <end position="116"/>
    </location>
</feature>
<evidence type="ECO:0000256" key="11">
    <source>
        <dbReference type="ARBA" id="ARBA00032555"/>
    </source>
</evidence>
<dbReference type="GO" id="GO:0006811">
    <property type="term" value="P:monoatomic ion transport"/>
    <property type="evidence" value="ECO:0007669"/>
    <property type="project" value="UniProtKB-KW"/>
</dbReference>
<keyword evidence="5" id="KW-1003">Cell membrane</keyword>